<sequence length="80" mass="8676">MQRVGWAQGDLSGQYSAAGKVRDVMHMIAQATCDDGRQSSAEIGRIYAAAVTWKQIMPGIVIAGSISITRPRQKVQERTA</sequence>
<gene>
    <name evidence="1" type="ORF">AUP44_24645</name>
</gene>
<comment type="caution">
    <text evidence="1">The sequence shown here is derived from an EMBL/GenBank/DDBJ whole genome shotgun (WGS) entry which is preliminary data.</text>
</comment>
<name>A0A162LFE6_9PROT</name>
<evidence type="ECO:0000313" key="2">
    <source>
        <dbReference type="Proteomes" id="UP000075787"/>
    </source>
</evidence>
<accession>A0A162LFE6</accession>
<reference evidence="1 2" key="1">
    <citation type="submission" date="2015-12" db="EMBL/GenBank/DDBJ databases">
        <title>Genome sequence of Tistrella mobilis MCCC 1A02139.</title>
        <authorList>
            <person name="Lu L."/>
            <person name="Lai Q."/>
            <person name="Shao Z."/>
            <person name="Qian P."/>
        </authorList>
    </citation>
    <scope>NUCLEOTIDE SEQUENCE [LARGE SCALE GENOMIC DNA]</scope>
    <source>
        <strain evidence="1 2">MCCC 1A02139</strain>
    </source>
</reference>
<proteinExistence type="predicted"/>
<protein>
    <submittedName>
        <fullName evidence="1">Uncharacterized protein</fullName>
    </submittedName>
</protein>
<dbReference type="AlphaFoldDB" id="A0A162LFE6"/>
<evidence type="ECO:0000313" key="1">
    <source>
        <dbReference type="EMBL" id="KYO54759.1"/>
    </source>
</evidence>
<dbReference type="EMBL" id="LPZR01000080">
    <property type="protein sequence ID" value="KYO54759.1"/>
    <property type="molecule type" value="Genomic_DNA"/>
</dbReference>
<organism evidence="1 2">
    <name type="scientific">Tistrella mobilis</name>
    <dbReference type="NCBI Taxonomy" id="171437"/>
    <lineage>
        <taxon>Bacteria</taxon>
        <taxon>Pseudomonadati</taxon>
        <taxon>Pseudomonadota</taxon>
        <taxon>Alphaproteobacteria</taxon>
        <taxon>Geminicoccales</taxon>
        <taxon>Geminicoccaceae</taxon>
        <taxon>Tistrella</taxon>
    </lineage>
</organism>
<dbReference type="Proteomes" id="UP000075787">
    <property type="component" value="Unassembled WGS sequence"/>
</dbReference>